<dbReference type="InterPro" id="IPR013783">
    <property type="entry name" value="Ig-like_fold"/>
</dbReference>
<dbReference type="Gene3D" id="2.60.40.10">
    <property type="entry name" value="Immunoglobulins"/>
    <property type="match status" value="1"/>
</dbReference>
<evidence type="ECO:0000313" key="2">
    <source>
        <dbReference type="EMBL" id="KAL0176336.1"/>
    </source>
</evidence>
<comment type="caution">
    <text evidence="2">The sequence shown here is derived from an EMBL/GenBank/DDBJ whole genome shotgun (WGS) entry which is preliminary data.</text>
</comment>
<gene>
    <name evidence="2" type="ORF">M9458_028666</name>
</gene>
<accession>A0ABD0PRG4</accession>
<organism evidence="2 3">
    <name type="scientific">Cirrhinus mrigala</name>
    <name type="common">Mrigala</name>
    <dbReference type="NCBI Taxonomy" id="683832"/>
    <lineage>
        <taxon>Eukaryota</taxon>
        <taxon>Metazoa</taxon>
        <taxon>Chordata</taxon>
        <taxon>Craniata</taxon>
        <taxon>Vertebrata</taxon>
        <taxon>Euteleostomi</taxon>
        <taxon>Actinopterygii</taxon>
        <taxon>Neopterygii</taxon>
        <taxon>Teleostei</taxon>
        <taxon>Ostariophysi</taxon>
        <taxon>Cypriniformes</taxon>
        <taxon>Cyprinidae</taxon>
        <taxon>Labeoninae</taxon>
        <taxon>Labeonini</taxon>
        <taxon>Cirrhinus</taxon>
    </lineage>
</organism>
<dbReference type="InterPro" id="IPR007110">
    <property type="entry name" value="Ig-like_dom"/>
</dbReference>
<name>A0ABD0PRG4_CIRMR</name>
<dbReference type="Proteomes" id="UP001529510">
    <property type="component" value="Unassembled WGS sequence"/>
</dbReference>
<evidence type="ECO:0000259" key="1">
    <source>
        <dbReference type="PROSITE" id="PS50835"/>
    </source>
</evidence>
<dbReference type="EMBL" id="JAMKFB020000014">
    <property type="protein sequence ID" value="KAL0176336.1"/>
    <property type="molecule type" value="Genomic_DNA"/>
</dbReference>
<dbReference type="SUPFAM" id="SSF48726">
    <property type="entry name" value="Immunoglobulin"/>
    <property type="match status" value="1"/>
</dbReference>
<protein>
    <recommendedName>
        <fullName evidence="1">Ig-like domain-containing protein</fullName>
    </recommendedName>
</protein>
<dbReference type="PROSITE" id="PS50835">
    <property type="entry name" value="IG_LIKE"/>
    <property type="match status" value="1"/>
</dbReference>
<dbReference type="AlphaFoldDB" id="A0ABD0PRG4"/>
<dbReference type="InterPro" id="IPR036179">
    <property type="entry name" value="Ig-like_dom_sf"/>
</dbReference>
<feature type="domain" description="Ig-like" evidence="1">
    <location>
        <begin position="1"/>
        <end position="53"/>
    </location>
</feature>
<feature type="non-terminal residue" evidence="2">
    <location>
        <position position="53"/>
    </location>
</feature>
<keyword evidence="3" id="KW-1185">Reference proteome</keyword>
<proteinExistence type="predicted"/>
<feature type="non-terminal residue" evidence="2">
    <location>
        <position position="1"/>
    </location>
</feature>
<evidence type="ECO:0000313" key="3">
    <source>
        <dbReference type="Proteomes" id="UP001529510"/>
    </source>
</evidence>
<sequence length="53" mass="5665">PVITYAPRDVVTTKGSDVIFSCEVSSYPLASIQWSKEGDVISFPADDSSTAVQ</sequence>
<reference evidence="2 3" key="1">
    <citation type="submission" date="2024-05" db="EMBL/GenBank/DDBJ databases">
        <title>Genome sequencing and assembly of Indian major carp, Cirrhinus mrigala (Hamilton, 1822).</title>
        <authorList>
            <person name="Mohindra V."/>
            <person name="Chowdhury L.M."/>
            <person name="Lal K."/>
            <person name="Jena J.K."/>
        </authorList>
    </citation>
    <scope>NUCLEOTIDE SEQUENCE [LARGE SCALE GENOMIC DNA]</scope>
    <source>
        <strain evidence="2">CM1030</strain>
        <tissue evidence="2">Blood</tissue>
    </source>
</reference>
<dbReference type="Pfam" id="PF13927">
    <property type="entry name" value="Ig_3"/>
    <property type="match status" value="1"/>
</dbReference>